<dbReference type="AlphaFoldDB" id="M4T8X7"/>
<dbReference type="VEuPathDB" id="TriTrypDB:Tb427_000346200"/>
<protein>
    <submittedName>
        <fullName evidence="2">Variant surface glycoprotein 3302</fullName>
    </submittedName>
</protein>
<evidence type="ECO:0000256" key="1">
    <source>
        <dbReference type="SAM" id="MobiDB-lite"/>
    </source>
</evidence>
<reference evidence="2" key="1">
    <citation type="submission" date="2013-02" db="EMBL/GenBank/DDBJ databases">
        <authorList>
            <person name="Cross G.A.M."/>
            <person name="Kim H.-S."/>
            <person name="Wickstead B."/>
        </authorList>
    </citation>
    <scope>NUCLEOTIDE SEQUENCE</scope>
    <source>
        <strain evidence="2">Lister 427</strain>
    </source>
</reference>
<sequence>QLRPEKGQRNGCRFNSIHVEHCHKKQAAQHREDTAEAATSGCPGERGAASVDTATGGTRCDTSGVESTNALKVTLGNLVGYTGLTAERTSMYTKDDKSQGCATVEQPESKTACDNWKVAHAICEFLATPTPTATDPYNWNPETLSQPSGVVNSVRQLLNFDRKVHKKGAIQRAEDIKTALKKLLGMDEDGYKTRYMEPLTESNIKYQDGPTAVKKTLLKIVEDGAAPKVLVYLQGEAAEKEEKMVVSSTSYSSKPETTKTLLLKKSARNTQSKTSVRTLNANLMVAKHQNAFQTLRKQQARKMREMKKTTNTTGNNSLLCLTSLSPFHVPETSLLTIALRRRPRCRCGANFSRTFLFTSLIVIFIP</sequence>
<evidence type="ECO:0000313" key="2">
    <source>
        <dbReference type="EMBL" id="AGH59340.1"/>
    </source>
</evidence>
<accession>M4T8X7</accession>
<proteinExistence type="predicted"/>
<reference evidence="2" key="2">
    <citation type="journal article" date="2014" name="Mol. Biochem. Parasitol.">
        <title>Capturing the variant surface glycoprotein repertoire (the VSGnome) of Trypanosoma brucei Lister 427.</title>
        <authorList>
            <person name="Cross G.A."/>
            <person name="Kim H.S."/>
            <person name="Wickstead B."/>
        </authorList>
    </citation>
    <scope>NUCLEOTIDE SEQUENCE</scope>
    <source>
        <strain evidence="2">Lister 427</strain>
    </source>
</reference>
<dbReference type="SUPFAM" id="SSF58087">
    <property type="entry name" value="Variant surface glycoprotein (N-terminal domain)"/>
    <property type="match status" value="1"/>
</dbReference>
<feature type="region of interest" description="Disordered" evidence="1">
    <location>
        <begin position="26"/>
        <end position="59"/>
    </location>
</feature>
<feature type="non-terminal residue" evidence="2">
    <location>
        <position position="366"/>
    </location>
</feature>
<organism evidence="2">
    <name type="scientific">Trypanosoma brucei</name>
    <dbReference type="NCBI Taxonomy" id="5691"/>
    <lineage>
        <taxon>Eukaryota</taxon>
        <taxon>Discoba</taxon>
        <taxon>Euglenozoa</taxon>
        <taxon>Kinetoplastea</taxon>
        <taxon>Metakinetoplastina</taxon>
        <taxon>Trypanosomatida</taxon>
        <taxon>Trypanosomatidae</taxon>
        <taxon>Trypanosoma</taxon>
    </lineage>
</organism>
<name>M4T8X7_9TRYP</name>
<dbReference type="EMBL" id="KC611909">
    <property type="protein sequence ID" value="AGH59340.1"/>
    <property type="molecule type" value="Genomic_DNA"/>
</dbReference>
<feature type="non-terminal residue" evidence="2">
    <location>
        <position position="1"/>
    </location>
</feature>